<dbReference type="EMBL" id="CM001402">
    <property type="protein sequence ID" value="EHO41795.1"/>
    <property type="molecule type" value="Genomic_DNA"/>
</dbReference>
<dbReference type="InterPro" id="IPR022560">
    <property type="entry name" value="DUF3473"/>
</dbReference>
<dbReference type="InterPro" id="IPR011330">
    <property type="entry name" value="Glyco_hydro/deAcase_b/a-brl"/>
</dbReference>
<dbReference type="InterPro" id="IPR014344">
    <property type="entry name" value="XrtA_polysacc_deacetyl"/>
</dbReference>
<keyword evidence="4" id="KW-1185">Reference proteome</keyword>
<dbReference type="PANTHER" id="PTHR47561">
    <property type="entry name" value="POLYSACCHARIDE DEACETYLASE FAMILY PROTEIN (AFU_ORTHOLOGUE AFUA_6G05030)"/>
    <property type="match status" value="1"/>
</dbReference>
<dbReference type="RefSeq" id="WP_006928971.1">
    <property type="nucleotide sequence ID" value="NZ_CM001402.1"/>
</dbReference>
<protein>
    <submittedName>
        <fullName evidence="2">Polysaccharide deacetylase family protein, PEP-CTERM locus subfamily</fullName>
    </submittedName>
    <submittedName>
        <fullName evidence="3">Polysaccharide deactylase family protein, PEP-CTERM locus subfamily</fullName>
    </submittedName>
</protein>
<dbReference type="Pfam" id="PF01522">
    <property type="entry name" value="Polysacc_deac_1"/>
    <property type="match status" value="1"/>
</dbReference>
<dbReference type="SUPFAM" id="SSF88713">
    <property type="entry name" value="Glycoside hydrolase/deacetylase"/>
    <property type="match status" value="1"/>
</dbReference>
<dbReference type="Gene3D" id="3.20.20.370">
    <property type="entry name" value="Glycoside hydrolase/deacetylase"/>
    <property type="match status" value="1"/>
</dbReference>
<dbReference type="NCBIfam" id="TIGR03006">
    <property type="entry name" value="pepcterm_polyde"/>
    <property type="match status" value="1"/>
</dbReference>
<dbReference type="InterPro" id="IPR045235">
    <property type="entry name" value="PuuE_HpPgdA-like"/>
</dbReference>
<dbReference type="eggNOG" id="COG0726">
    <property type="taxonomic scope" value="Bacteria"/>
</dbReference>
<dbReference type="OrthoDB" id="9784220at2"/>
<reference evidence="2 5" key="2">
    <citation type="submission" date="2016-11" db="EMBL/GenBank/DDBJ databases">
        <title>Genomic analysis of Caldithrix abyssi and proposal of a novel bacterial phylum Caldithrichaeota.</title>
        <authorList>
            <person name="Kublanov I."/>
            <person name="Sigalova O."/>
            <person name="Gavrilov S."/>
            <person name="Lebedinsky A."/>
            <person name="Ivanova N."/>
            <person name="Daum C."/>
            <person name="Reddy T."/>
            <person name="Klenk H.P."/>
            <person name="Goker M."/>
            <person name="Reva O."/>
            <person name="Miroshnichenko M."/>
            <person name="Kyprides N."/>
            <person name="Woyke T."/>
            <person name="Gelfand M."/>
        </authorList>
    </citation>
    <scope>NUCLEOTIDE SEQUENCE [LARGE SCALE GENOMIC DNA]</scope>
    <source>
        <strain evidence="2 5">LF13</strain>
    </source>
</reference>
<reference evidence="3 4" key="1">
    <citation type="submission" date="2011-09" db="EMBL/GenBank/DDBJ databases">
        <title>The permanent draft genome of Caldithrix abyssi DSM 13497.</title>
        <authorList>
            <consortium name="US DOE Joint Genome Institute (JGI-PGF)"/>
            <person name="Lucas S."/>
            <person name="Han J."/>
            <person name="Lapidus A."/>
            <person name="Bruce D."/>
            <person name="Goodwin L."/>
            <person name="Pitluck S."/>
            <person name="Peters L."/>
            <person name="Kyrpides N."/>
            <person name="Mavromatis K."/>
            <person name="Ivanova N."/>
            <person name="Mikhailova N."/>
            <person name="Chertkov O."/>
            <person name="Detter J.C."/>
            <person name="Tapia R."/>
            <person name="Han C."/>
            <person name="Land M."/>
            <person name="Hauser L."/>
            <person name="Markowitz V."/>
            <person name="Cheng J.-F."/>
            <person name="Hugenholtz P."/>
            <person name="Woyke T."/>
            <person name="Wu D."/>
            <person name="Spring S."/>
            <person name="Brambilla E."/>
            <person name="Klenk H.-P."/>
            <person name="Eisen J.A."/>
        </authorList>
    </citation>
    <scope>NUCLEOTIDE SEQUENCE [LARGE SCALE GENOMIC DNA]</scope>
    <source>
        <strain evidence="3 4">DSM 13497</strain>
    </source>
</reference>
<dbReference type="KEGG" id="caby:Cabys_962"/>
<evidence type="ECO:0000259" key="1">
    <source>
        <dbReference type="PROSITE" id="PS51677"/>
    </source>
</evidence>
<dbReference type="HOGENOM" id="CLU_066872_0_0_0"/>
<evidence type="ECO:0000313" key="2">
    <source>
        <dbReference type="EMBL" id="APF17713.1"/>
    </source>
</evidence>
<organism evidence="3 4">
    <name type="scientific">Caldithrix abyssi DSM 13497</name>
    <dbReference type="NCBI Taxonomy" id="880073"/>
    <lineage>
        <taxon>Bacteria</taxon>
        <taxon>Pseudomonadati</taxon>
        <taxon>Calditrichota</taxon>
        <taxon>Calditrichia</taxon>
        <taxon>Calditrichales</taxon>
        <taxon>Calditrichaceae</taxon>
        <taxon>Caldithrix</taxon>
    </lineage>
</organism>
<gene>
    <name evidence="2" type="ORF">Cabys_962</name>
    <name evidence="3" type="ORF">Calab_2185</name>
</gene>
<dbReference type="InterPro" id="IPR002509">
    <property type="entry name" value="NODB_dom"/>
</dbReference>
<dbReference type="PROSITE" id="PS51677">
    <property type="entry name" value="NODB"/>
    <property type="match status" value="1"/>
</dbReference>
<dbReference type="EMBL" id="CP018099">
    <property type="protein sequence ID" value="APF17713.1"/>
    <property type="molecule type" value="Genomic_DNA"/>
</dbReference>
<proteinExistence type="predicted"/>
<accession>H1XW23</accession>
<dbReference type="Proteomes" id="UP000004671">
    <property type="component" value="Chromosome"/>
</dbReference>
<dbReference type="CDD" id="cd10941">
    <property type="entry name" value="CE4_PuuE_HpPgdA_like_2"/>
    <property type="match status" value="1"/>
</dbReference>
<dbReference type="InParanoid" id="H1XW23"/>
<dbReference type="PANTHER" id="PTHR47561:SF1">
    <property type="entry name" value="POLYSACCHARIDE DEACETYLASE FAMILY PROTEIN (AFU_ORTHOLOGUE AFUA_6G05030)"/>
    <property type="match status" value="1"/>
</dbReference>
<dbReference type="GO" id="GO:0016810">
    <property type="term" value="F:hydrolase activity, acting on carbon-nitrogen (but not peptide) bonds"/>
    <property type="evidence" value="ECO:0007669"/>
    <property type="project" value="InterPro"/>
</dbReference>
<evidence type="ECO:0000313" key="4">
    <source>
        <dbReference type="Proteomes" id="UP000004671"/>
    </source>
</evidence>
<feature type="domain" description="NodB homology" evidence="1">
    <location>
        <begin position="16"/>
        <end position="292"/>
    </location>
</feature>
<sequence>MKNVLTVDVEEWFHPEALQNQFPMDSWPDQKKRLEPLIERLLEAFDVHRARATFFVLGWVAEQNPQIVKKIVAAGHEIASHSYAHRMVTKMSPDSFDQDLKKSIRVLEDIAGVRVKGFRAPTFSITGQNLWAFDVLAQNNLEYDSSIYPIWHDRYGMPHAPRTPFIFESAGGKPIVEFPMPTIRIGNKNIPFGGGGYLRLLPLWFTQYAIKKFNREGHPAIIYMHPWEFDSDQPRVPLGRLQSLRHYGRIKRNFNKLERLLKQFEWMAMEDYLTLLKKEEKLSVKKLNLITK</sequence>
<evidence type="ECO:0000313" key="3">
    <source>
        <dbReference type="EMBL" id="EHO41795.1"/>
    </source>
</evidence>
<dbReference type="PaxDb" id="880073-Calab_2185"/>
<evidence type="ECO:0000313" key="5">
    <source>
        <dbReference type="Proteomes" id="UP000183868"/>
    </source>
</evidence>
<name>H1XW23_CALAY</name>
<dbReference type="AlphaFoldDB" id="H1XW23"/>
<dbReference type="Pfam" id="PF11959">
    <property type="entry name" value="DUF3473"/>
    <property type="match status" value="1"/>
</dbReference>
<dbReference type="STRING" id="880073.Cabys_962"/>
<dbReference type="GO" id="GO:0005975">
    <property type="term" value="P:carbohydrate metabolic process"/>
    <property type="evidence" value="ECO:0007669"/>
    <property type="project" value="InterPro"/>
</dbReference>
<dbReference type="Proteomes" id="UP000183868">
    <property type="component" value="Chromosome"/>
</dbReference>